<reference evidence="2" key="2">
    <citation type="submission" date="2023-04" db="EMBL/GenBank/DDBJ databases">
        <authorList>
            <person name="Bruccoleri R.E."/>
            <person name="Oakeley E.J."/>
            <person name="Faust A.-M."/>
            <person name="Dessus-Babus S."/>
            <person name="Altorfer M."/>
            <person name="Burckhardt D."/>
            <person name="Oertli M."/>
            <person name="Naumann U."/>
            <person name="Petersen F."/>
            <person name="Wong J."/>
        </authorList>
    </citation>
    <scope>NUCLEOTIDE SEQUENCE</scope>
    <source>
        <strain evidence="2">GSM-AAB239-AS_SAM_17_03QT</strain>
        <tissue evidence="2">Leaf</tissue>
    </source>
</reference>
<protein>
    <submittedName>
        <fullName evidence="2">Uncharacterized protein</fullName>
    </submittedName>
</protein>
<gene>
    <name evidence="2" type="ORF">M6B38_294305</name>
</gene>
<name>A0AAX6HSL6_IRIPA</name>
<sequence>MVLIDDRVMEKTAIHQTGGELILGTTEEPVPELLSPTAEGGDTSLQTIPVTTHTTKFIELGGTPPCLVKTAIPPKVSLKIHSKSPLRRSSSVSDALQSLASSLTTSSTSGEKEIEQISLSPGKLSSALSLVRCPSVPVVSSEAPRELTEPPPSASDSSQLSVTGSLRFSTFSMVVSVVIPSGSSTVPMMHLSIAEEDEYMKAFIEAFYFIL</sequence>
<keyword evidence="3" id="KW-1185">Reference proteome</keyword>
<proteinExistence type="predicted"/>
<comment type="caution">
    <text evidence="2">The sequence shown here is derived from an EMBL/GenBank/DDBJ whole genome shotgun (WGS) entry which is preliminary data.</text>
</comment>
<dbReference type="Proteomes" id="UP001140949">
    <property type="component" value="Unassembled WGS sequence"/>
</dbReference>
<feature type="region of interest" description="Disordered" evidence="1">
    <location>
        <begin position="141"/>
        <end position="160"/>
    </location>
</feature>
<reference evidence="2" key="1">
    <citation type="journal article" date="2023" name="GigaByte">
        <title>Genome assembly of the bearded iris, Iris pallida Lam.</title>
        <authorList>
            <person name="Bruccoleri R.E."/>
            <person name="Oakeley E.J."/>
            <person name="Faust A.M.E."/>
            <person name="Altorfer M."/>
            <person name="Dessus-Babus S."/>
            <person name="Burckhardt D."/>
            <person name="Oertli M."/>
            <person name="Naumann U."/>
            <person name="Petersen F."/>
            <person name="Wong J."/>
        </authorList>
    </citation>
    <scope>NUCLEOTIDE SEQUENCE</scope>
    <source>
        <strain evidence="2">GSM-AAB239-AS_SAM_17_03QT</strain>
    </source>
</reference>
<evidence type="ECO:0000313" key="3">
    <source>
        <dbReference type="Proteomes" id="UP001140949"/>
    </source>
</evidence>
<evidence type="ECO:0000313" key="2">
    <source>
        <dbReference type="EMBL" id="KAJ6844040.1"/>
    </source>
</evidence>
<evidence type="ECO:0000256" key="1">
    <source>
        <dbReference type="SAM" id="MobiDB-lite"/>
    </source>
</evidence>
<organism evidence="2 3">
    <name type="scientific">Iris pallida</name>
    <name type="common">Sweet iris</name>
    <dbReference type="NCBI Taxonomy" id="29817"/>
    <lineage>
        <taxon>Eukaryota</taxon>
        <taxon>Viridiplantae</taxon>
        <taxon>Streptophyta</taxon>
        <taxon>Embryophyta</taxon>
        <taxon>Tracheophyta</taxon>
        <taxon>Spermatophyta</taxon>
        <taxon>Magnoliopsida</taxon>
        <taxon>Liliopsida</taxon>
        <taxon>Asparagales</taxon>
        <taxon>Iridaceae</taxon>
        <taxon>Iridoideae</taxon>
        <taxon>Irideae</taxon>
        <taxon>Iris</taxon>
    </lineage>
</organism>
<accession>A0AAX6HSL6</accession>
<dbReference type="AlphaFoldDB" id="A0AAX6HSL6"/>
<dbReference type="EMBL" id="JANAVB010006796">
    <property type="protein sequence ID" value="KAJ6844040.1"/>
    <property type="molecule type" value="Genomic_DNA"/>
</dbReference>